<accession>A0A0G1HYC0</accession>
<dbReference type="SFLD" id="SFLDS00003">
    <property type="entry name" value="Haloacid_Dehalogenase"/>
    <property type="match status" value="1"/>
</dbReference>
<name>A0A0G1HYC0_9BACT</name>
<dbReference type="Gene3D" id="3.40.50.1000">
    <property type="entry name" value="HAD superfamily/HAD-like"/>
    <property type="match status" value="1"/>
</dbReference>
<dbReference type="Gene3D" id="1.10.150.400">
    <property type="match status" value="1"/>
</dbReference>
<comment type="caution">
    <text evidence="1">The sequence shown here is derived from an EMBL/GenBank/DDBJ whole genome shotgun (WGS) entry which is preliminary data.</text>
</comment>
<dbReference type="Proteomes" id="UP000034006">
    <property type="component" value="Unassembled WGS sequence"/>
</dbReference>
<dbReference type="Pfam" id="PF00702">
    <property type="entry name" value="Hydrolase"/>
    <property type="match status" value="1"/>
</dbReference>
<dbReference type="InterPro" id="IPR036412">
    <property type="entry name" value="HAD-like_sf"/>
</dbReference>
<sequence length="241" mass="26765">MEKEIYHLEGIKLISFDIWQTLLLSNPAYKNARAEALRKHLGAEDMELGSFANLMKTVDEEIDKISDETGVQFGLPERVKKVYENLTLELRIPELTDEHIANFETIADQLIIDNLPTVLEDDLLKTLSAIKERGIQMAVMSNTGFISGRQMRLVLRQLGILPFISIQLFSNEMGVSKPNKLIFEALAEQSGIDGSMILHVGDNFKADYAGAKAAGLKAVQLTSTSSDSSVAQIRKLSDLIQ</sequence>
<protein>
    <submittedName>
        <fullName evidence="1">Phosphoglycolate phosphatase</fullName>
    </submittedName>
</protein>
<dbReference type="InterPro" id="IPR023214">
    <property type="entry name" value="HAD_sf"/>
</dbReference>
<proteinExistence type="predicted"/>
<dbReference type="PANTHER" id="PTHR46191:SF2">
    <property type="entry name" value="HALOACID DEHALOGENASE-LIKE HYDROLASE DOMAIN-CONTAINING PROTEIN 3"/>
    <property type="match status" value="1"/>
</dbReference>
<dbReference type="SUPFAM" id="SSF56784">
    <property type="entry name" value="HAD-like"/>
    <property type="match status" value="1"/>
</dbReference>
<evidence type="ECO:0000313" key="2">
    <source>
        <dbReference type="Proteomes" id="UP000034006"/>
    </source>
</evidence>
<dbReference type="NCBIfam" id="TIGR01549">
    <property type="entry name" value="HAD-SF-IA-v1"/>
    <property type="match status" value="1"/>
</dbReference>
<organism evidence="1 2">
    <name type="scientific">Candidatus Collierbacteria bacterium GW2011_GWB2_44_22</name>
    <dbReference type="NCBI Taxonomy" id="1618387"/>
    <lineage>
        <taxon>Bacteria</taxon>
        <taxon>Candidatus Collieribacteriota</taxon>
    </lineage>
</organism>
<dbReference type="PANTHER" id="PTHR46191">
    <property type="match status" value="1"/>
</dbReference>
<reference evidence="1 2" key="1">
    <citation type="journal article" date="2015" name="Nature">
        <title>rRNA introns, odd ribosomes, and small enigmatic genomes across a large radiation of phyla.</title>
        <authorList>
            <person name="Brown C.T."/>
            <person name="Hug L.A."/>
            <person name="Thomas B.C."/>
            <person name="Sharon I."/>
            <person name="Castelle C.J."/>
            <person name="Singh A."/>
            <person name="Wilkins M.J."/>
            <person name="Williams K.H."/>
            <person name="Banfield J.F."/>
        </authorList>
    </citation>
    <scope>NUCLEOTIDE SEQUENCE [LARGE SCALE GENOMIC DNA]</scope>
</reference>
<dbReference type="STRING" id="1618387.UW44_C0004G0036"/>
<dbReference type="InterPro" id="IPR051828">
    <property type="entry name" value="HAD-like_hydrolase_domain"/>
</dbReference>
<dbReference type="InterPro" id="IPR006439">
    <property type="entry name" value="HAD-SF_hydro_IA"/>
</dbReference>
<dbReference type="PATRIC" id="fig|1618387.3.peg.399"/>
<dbReference type="EMBL" id="LCIH01000004">
    <property type="protein sequence ID" value="KKT52131.1"/>
    <property type="molecule type" value="Genomic_DNA"/>
</dbReference>
<dbReference type="AlphaFoldDB" id="A0A0G1HYC0"/>
<gene>
    <name evidence="1" type="ORF">UW44_C0004G0036</name>
</gene>
<dbReference type="SFLD" id="SFLDG01129">
    <property type="entry name" value="C1.5:_HAD__Beta-PGM__Phosphata"/>
    <property type="match status" value="1"/>
</dbReference>
<evidence type="ECO:0000313" key="1">
    <source>
        <dbReference type="EMBL" id="KKT52131.1"/>
    </source>
</evidence>